<comment type="pathway">
    <text evidence="2">Lipid metabolism.</text>
</comment>
<evidence type="ECO:0000256" key="8">
    <source>
        <dbReference type="ARBA" id="ARBA00023136"/>
    </source>
</evidence>
<comment type="function">
    <text evidence="10">Sterol O-acyltransferase that catalyzes the formation of stery esters.</text>
</comment>
<feature type="transmembrane region" description="Helical" evidence="14">
    <location>
        <begin position="339"/>
        <end position="363"/>
    </location>
</feature>
<evidence type="ECO:0000256" key="1">
    <source>
        <dbReference type="ARBA" id="ARBA00004477"/>
    </source>
</evidence>
<protein>
    <recommendedName>
        <fullName evidence="11">O-acyltransferase</fullName>
    </recommendedName>
</protein>
<dbReference type="PANTHER" id="PTHR10408:SF7">
    <property type="entry name" value="DIACYLGLYCEROL O-ACYLTRANSFERASE 1"/>
    <property type="match status" value="1"/>
</dbReference>
<dbReference type="Pfam" id="PF03062">
    <property type="entry name" value="MBOAT"/>
    <property type="match status" value="1"/>
</dbReference>
<evidence type="ECO:0000313" key="15">
    <source>
        <dbReference type="EMBL" id="KAJ3166802.1"/>
    </source>
</evidence>
<dbReference type="GO" id="GO:0005789">
    <property type="term" value="C:endoplasmic reticulum membrane"/>
    <property type="evidence" value="ECO:0007669"/>
    <property type="project" value="UniProtKB-SubCell"/>
</dbReference>
<feature type="transmembrane region" description="Helical" evidence="14">
    <location>
        <begin position="87"/>
        <end position="105"/>
    </location>
</feature>
<evidence type="ECO:0000256" key="7">
    <source>
        <dbReference type="ARBA" id="ARBA00022989"/>
    </source>
</evidence>
<evidence type="ECO:0000313" key="16">
    <source>
        <dbReference type="Proteomes" id="UP001212152"/>
    </source>
</evidence>
<gene>
    <name evidence="15" type="ORF">HDU87_001910</name>
</gene>
<evidence type="ECO:0000256" key="10">
    <source>
        <dbReference type="ARBA" id="ARBA00023568"/>
    </source>
</evidence>
<sequence length="506" mass="56372">MTTAQSPRVRRTSPKRRDVIPVKATTVTTDPCPDPPPAVAKPNAAAPATQPVPESKVPPPYSHTYPVHTAIRPSPLSKESPEQNYRGFFNLAMLLLAVSNLRLVIENHRKYGFIISMPLTGMRLADVEWTIISYAWQMGMMLAVLGVEKYASGGGSPAKGNERMIAMLYTACTALLISVPTLICWYRIWNPAFSAATLFGATILSLKVISYALVNADHRRGNLMSPLFRQISDPDGAGPSEADVAAAVPGMEAISYPDNVSLGNLVYFMFCPTLCYQLSFPRTTRFRKTFFAKRLLEFCLGTAAIYLLGGQYAAPTLRNSIVALDNLDFPHLFERLLKLSIVSVVIWLLMFYSVFHAGMNMIAEVLRFGDRRFYAEWWNAKDVSEYWRLWNTPVHMWGKRHLYMPLIAHGVRPGLAAVAVFTVSAVLHELLIGVPTHCLNGWAFGGMMAQMPLILQGKALGALRRRNEKLFDTVGNLFFWVSFTIVGQPAAILVYYSHWFKTRGAG</sequence>
<accession>A0AAD5TAU6</accession>
<evidence type="ECO:0000256" key="6">
    <source>
        <dbReference type="ARBA" id="ARBA00022824"/>
    </source>
</evidence>
<keyword evidence="4 11" id="KW-0808">Transferase</keyword>
<feature type="transmembrane region" description="Helical" evidence="14">
    <location>
        <begin position="295"/>
        <end position="314"/>
    </location>
</feature>
<evidence type="ECO:0000256" key="12">
    <source>
        <dbReference type="PIRSR" id="PIRSR000439-1"/>
    </source>
</evidence>
<keyword evidence="8 11" id="KW-0472">Membrane</keyword>
<feature type="transmembrane region" description="Helical" evidence="14">
    <location>
        <begin position="195"/>
        <end position="214"/>
    </location>
</feature>
<feature type="transmembrane region" description="Helical" evidence="14">
    <location>
        <begin position="406"/>
        <end position="427"/>
    </location>
</feature>
<keyword evidence="6 11" id="KW-0256">Endoplasmic reticulum</keyword>
<comment type="subcellular location">
    <subcellularLocation>
        <location evidence="1 11">Endoplasmic reticulum membrane</location>
        <topology evidence="1 11">Multi-pass membrane protein</topology>
    </subcellularLocation>
</comment>
<dbReference type="EMBL" id="JADGJQ010000156">
    <property type="protein sequence ID" value="KAJ3166802.1"/>
    <property type="molecule type" value="Genomic_DNA"/>
</dbReference>
<feature type="transmembrane region" description="Helical" evidence="14">
    <location>
        <begin position="439"/>
        <end position="456"/>
    </location>
</feature>
<keyword evidence="7 14" id="KW-1133">Transmembrane helix</keyword>
<dbReference type="AlphaFoldDB" id="A0AAD5TAU6"/>
<feature type="transmembrane region" description="Helical" evidence="14">
    <location>
        <begin position="129"/>
        <end position="147"/>
    </location>
</feature>
<dbReference type="GO" id="GO:0004144">
    <property type="term" value="F:diacylglycerol O-acyltransferase activity"/>
    <property type="evidence" value="ECO:0007669"/>
    <property type="project" value="UniProtKB-ARBA"/>
</dbReference>
<evidence type="ECO:0000256" key="5">
    <source>
        <dbReference type="ARBA" id="ARBA00022692"/>
    </source>
</evidence>
<dbReference type="GO" id="GO:0019432">
    <property type="term" value="P:triglyceride biosynthetic process"/>
    <property type="evidence" value="ECO:0007669"/>
    <property type="project" value="TreeGrafter"/>
</dbReference>
<evidence type="ECO:0000256" key="13">
    <source>
        <dbReference type="SAM" id="MobiDB-lite"/>
    </source>
</evidence>
<evidence type="ECO:0000256" key="2">
    <source>
        <dbReference type="ARBA" id="ARBA00005189"/>
    </source>
</evidence>
<organism evidence="15 16">
    <name type="scientific">Geranomyces variabilis</name>
    <dbReference type="NCBI Taxonomy" id="109894"/>
    <lineage>
        <taxon>Eukaryota</taxon>
        <taxon>Fungi</taxon>
        <taxon>Fungi incertae sedis</taxon>
        <taxon>Chytridiomycota</taxon>
        <taxon>Chytridiomycota incertae sedis</taxon>
        <taxon>Chytridiomycetes</taxon>
        <taxon>Spizellomycetales</taxon>
        <taxon>Powellomycetaceae</taxon>
        <taxon>Geranomyces</taxon>
    </lineage>
</organism>
<keyword evidence="9 11" id="KW-0012">Acyltransferase</keyword>
<feature type="transmembrane region" description="Helical" evidence="14">
    <location>
        <begin position="168"/>
        <end position="189"/>
    </location>
</feature>
<evidence type="ECO:0000256" key="4">
    <source>
        <dbReference type="ARBA" id="ARBA00022679"/>
    </source>
</evidence>
<evidence type="ECO:0000256" key="9">
    <source>
        <dbReference type="ARBA" id="ARBA00023315"/>
    </source>
</evidence>
<dbReference type="Proteomes" id="UP001212152">
    <property type="component" value="Unassembled WGS sequence"/>
</dbReference>
<feature type="compositionally biased region" description="Low complexity" evidence="13">
    <location>
        <begin position="40"/>
        <end position="49"/>
    </location>
</feature>
<dbReference type="PANTHER" id="PTHR10408">
    <property type="entry name" value="STEROL O-ACYLTRANSFERASE"/>
    <property type="match status" value="1"/>
</dbReference>
<feature type="active site" evidence="12">
    <location>
        <position position="428"/>
    </location>
</feature>
<comment type="similarity">
    <text evidence="3 11">Belongs to the membrane-bound acyltransferase family. Sterol o-acyltransferase subfamily.</text>
</comment>
<feature type="transmembrane region" description="Helical" evidence="14">
    <location>
        <begin position="477"/>
        <end position="496"/>
    </location>
</feature>
<dbReference type="InterPro" id="IPR004299">
    <property type="entry name" value="MBOAT_fam"/>
</dbReference>
<evidence type="ECO:0000256" key="11">
    <source>
        <dbReference type="PIRNR" id="PIRNR000439"/>
    </source>
</evidence>
<keyword evidence="16" id="KW-1185">Reference proteome</keyword>
<name>A0AAD5TAU6_9FUNG</name>
<evidence type="ECO:0000256" key="3">
    <source>
        <dbReference type="ARBA" id="ARBA00009010"/>
    </source>
</evidence>
<dbReference type="PIRSF" id="PIRSF000439">
    <property type="entry name" value="Oat_ACAT_DAG_ARE"/>
    <property type="match status" value="1"/>
</dbReference>
<evidence type="ECO:0000256" key="14">
    <source>
        <dbReference type="SAM" id="Phobius"/>
    </source>
</evidence>
<keyword evidence="5 14" id="KW-0812">Transmembrane</keyword>
<feature type="region of interest" description="Disordered" evidence="13">
    <location>
        <begin position="1"/>
        <end position="61"/>
    </location>
</feature>
<dbReference type="InterPro" id="IPR014371">
    <property type="entry name" value="Oat_ACAT_DAG_ARE"/>
</dbReference>
<proteinExistence type="inferred from homology"/>
<reference evidence="15" key="1">
    <citation type="submission" date="2020-05" db="EMBL/GenBank/DDBJ databases">
        <title>Phylogenomic resolution of chytrid fungi.</title>
        <authorList>
            <person name="Stajich J.E."/>
            <person name="Amses K."/>
            <person name="Simmons R."/>
            <person name="Seto K."/>
            <person name="Myers J."/>
            <person name="Bonds A."/>
            <person name="Quandt C.A."/>
            <person name="Barry K."/>
            <person name="Liu P."/>
            <person name="Grigoriev I."/>
            <person name="Longcore J.E."/>
            <person name="James T.Y."/>
        </authorList>
    </citation>
    <scope>NUCLEOTIDE SEQUENCE</scope>
    <source>
        <strain evidence="15">JEL0379</strain>
    </source>
</reference>
<comment type="caution">
    <text evidence="15">The sequence shown here is derived from an EMBL/GenBank/DDBJ whole genome shotgun (WGS) entry which is preliminary data.</text>
</comment>